<evidence type="ECO:0000313" key="2">
    <source>
        <dbReference type="Proteomes" id="UP000324222"/>
    </source>
</evidence>
<reference evidence="1 2" key="1">
    <citation type="submission" date="2019-05" db="EMBL/GenBank/DDBJ databases">
        <title>Another draft genome of Portunus trituberculatus and its Hox gene families provides insights of decapod evolution.</title>
        <authorList>
            <person name="Jeong J.-H."/>
            <person name="Song I."/>
            <person name="Kim S."/>
            <person name="Choi T."/>
            <person name="Kim D."/>
            <person name="Ryu S."/>
            <person name="Kim W."/>
        </authorList>
    </citation>
    <scope>NUCLEOTIDE SEQUENCE [LARGE SCALE GENOMIC DNA]</scope>
    <source>
        <tissue evidence="1">Muscle</tissue>
    </source>
</reference>
<dbReference type="Proteomes" id="UP000324222">
    <property type="component" value="Unassembled WGS sequence"/>
</dbReference>
<evidence type="ECO:0000313" key="1">
    <source>
        <dbReference type="EMBL" id="MPC50605.1"/>
    </source>
</evidence>
<proteinExistence type="predicted"/>
<keyword evidence="2" id="KW-1185">Reference proteome</keyword>
<name>A0A5B7FZ84_PORTR</name>
<accession>A0A5B7FZ84</accession>
<organism evidence="1 2">
    <name type="scientific">Portunus trituberculatus</name>
    <name type="common">Swimming crab</name>
    <name type="synonym">Neptunus trituberculatus</name>
    <dbReference type="NCBI Taxonomy" id="210409"/>
    <lineage>
        <taxon>Eukaryota</taxon>
        <taxon>Metazoa</taxon>
        <taxon>Ecdysozoa</taxon>
        <taxon>Arthropoda</taxon>
        <taxon>Crustacea</taxon>
        <taxon>Multicrustacea</taxon>
        <taxon>Malacostraca</taxon>
        <taxon>Eumalacostraca</taxon>
        <taxon>Eucarida</taxon>
        <taxon>Decapoda</taxon>
        <taxon>Pleocyemata</taxon>
        <taxon>Brachyura</taxon>
        <taxon>Eubrachyura</taxon>
        <taxon>Portunoidea</taxon>
        <taxon>Portunidae</taxon>
        <taxon>Portuninae</taxon>
        <taxon>Portunus</taxon>
    </lineage>
</organism>
<gene>
    <name evidence="1" type="ORF">E2C01_044433</name>
</gene>
<sequence>MIDVTIKTLDSQNRRYSVPDDPTAEMAVEEPVHQPLDLLGVVTTTITTTITTTTTIADSSNQKVLRSFLGHLLFQKTVNL</sequence>
<dbReference type="AlphaFoldDB" id="A0A5B7FZ84"/>
<comment type="caution">
    <text evidence="1">The sequence shown here is derived from an EMBL/GenBank/DDBJ whole genome shotgun (WGS) entry which is preliminary data.</text>
</comment>
<protein>
    <submittedName>
        <fullName evidence="1">Uncharacterized protein</fullName>
    </submittedName>
</protein>
<dbReference type="EMBL" id="VSRR010009616">
    <property type="protein sequence ID" value="MPC50605.1"/>
    <property type="molecule type" value="Genomic_DNA"/>
</dbReference>